<feature type="domain" description="ABC1 atypical kinase-like" evidence="2">
    <location>
        <begin position="110"/>
        <end position="354"/>
    </location>
</feature>
<evidence type="ECO:0000313" key="3">
    <source>
        <dbReference type="EMBL" id="KXS09927.1"/>
    </source>
</evidence>
<dbReference type="PANTHER" id="PTHR43173:SF37">
    <property type="entry name" value="ABC1 FAMILY PROTEIN C10F6.14C"/>
    <property type="match status" value="1"/>
</dbReference>
<dbReference type="InterPro" id="IPR011009">
    <property type="entry name" value="Kinase-like_dom_sf"/>
</dbReference>
<dbReference type="InterPro" id="IPR045307">
    <property type="entry name" value="ADCK1_dom"/>
</dbReference>
<dbReference type="EMBL" id="KQ965844">
    <property type="protein sequence ID" value="KXS09927.1"/>
    <property type="molecule type" value="Genomic_DNA"/>
</dbReference>
<accession>A0A138ZZJ0</accession>
<dbReference type="OrthoDB" id="427480at2759"/>
<dbReference type="Proteomes" id="UP000070544">
    <property type="component" value="Unassembled WGS sequence"/>
</dbReference>
<dbReference type="PANTHER" id="PTHR43173">
    <property type="entry name" value="ABC1 FAMILY PROTEIN"/>
    <property type="match status" value="1"/>
</dbReference>
<dbReference type="AlphaFoldDB" id="A0A138ZZJ0"/>
<evidence type="ECO:0000259" key="2">
    <source>
        <dbReference type="Pfam" id="PF03109"/>
    </source>
</evidence>
<organism evidence="3 4">
    <name type="scientific">Gonapodya prolifera (strain JEL478)</name>
    <name type="common">Monoblepharis prolifera</name>
    <dbReference type="NCBI Taxonomy" id="1344416"/>
    <lineage>
        <taxon>Eukaryota</taxon>
        <taxon>Fungi</taxon>
        <taxon>Fungi incertae sedis</taxon>
        <taxon>Chytridiomycota</taxon>
        <taxon>Chytridiomycota incertae sedis</taxon>
        <taxon>Monoblepharidomycetes</taxon>
        <taxon>Monoblepharidales</taxon>
        <taxon>Gonapodyaceae</taxon>
        <taxon>Gonapodya</taxon>
    </lineage>
</organism>
<gene>
    <name evidence="3" type="ORF">M427DRAFT_63281</name>
</gene>
<reference evidence="3 4" key="1">
    <citation type="journal article" date="2015" name="Genome Biol. Evol.">
        <title>Phylogenomic analyses indicate that early fungi evolved digesting cell walls of algal ancestors of land plants.</title>
        <authorList>
            <person name="Chang Y."/>
            <person name="Wang S."/>
            <person name="Sekimoto S."/>
            <person name="Aerts A.L."/>
            <person name="Choi C."/>
            <person name="Clum A."/>
            <person name="LaButti K.M."/>
            <person name="Lindquist E.A."/>
            <person name="Yee Ngan C."/>
            <person name="Ohm R.A."/>
            <person name="Salamov A.A."/>
            <person name="Grigoriev I.V."/>
            <person name="Spatafora J.W."/>
            <person name="Berbee M.L."/>
        </authorList>
    </citation>
    <scope>NUCLEOTIDE SEQUENCE [LARGE SCALE GENOMIC DNA]</scope>
    <source>
        <strain evidence="3 4">JEL478</strain>
    </source>
</reference>
<comment type="similarity">
    <text evidence="1">Belongs to the protein kinase superfamily. ADCK protein kinase family.</text>
</comment>
<dbReference type="InterPro" id="IPR004147">
    <property type="entry name" value="ABC1_dom"/>
</dbReference>
<dbReference type="CDD" id="cd13969">
    <property type="entry name" value="ADCK1-like"/>
    <property type="match status" value="1"/>
</dbReference>
<dbReference type="SUPFAM" id="SSF56112">
    <property type="entry name" value="Protein kinase-like (PK-like)"/>
    <property type="match status" value="1"/>
</dbReference>
<name>A0A138ZZJ0_GONPJ</name>
<evidence type="ECO:0000313" key="4">
    <source>
        <dbReference type="Proteomes" id="UP000070544"/>
    </source>
</evidence>
<dbReference type="Pfam" id="PF03109">
    <property type="entry name" value="ABC1"/>
    <property type="match status" value="1"/>
</dbReference>
<protein>
    <submittedName>
        <fullName evidence="3">ABC1-domain-containing protein</fullName>
    </submittedName>
</protein>
<dbReference type="OMA" id="DVMTTMV"/>
<proteinExistence type="inferred from homology"/>
<dbReference type="STRING" id="1344416.A0A138ZZJ0"/>
<dbReference type="InterPro" id="IPR051130">
    <property type="entry name" value="Mito_struct-func_regulator"/>
</dbReference>
<evidence type="ECO:0000256" key="1">
    <source>
        <dbReference type="ARBA" id="ARBA00009670"/>
    </source>
</evidence>
<keyword evidence="4" id="KW-1185">Reference proteome</keyword>
<sequence length="556" mass="62947">MPPLSRPLRRLAYFSLATGSLYAVDHFAFSDSIQRSFRTLKAGALITLDYKINFREGAGLEDLQRIHERTAQRILDTCKKNAGLYIKFGQAIASQNHVLPPQYNDTFKVLYDSAPVVPSTDVRTLFIEEFGHPPEAVFDEFDWTPIGSASIAQVHKARLKDGTPVAVKVQKPYIKTQMNWDLACQSIVTHALEYLFDIPMTWTLDYTHRHLRLETDFRNEARNAERAARDFKGEKEFRDDVYVPKVFWEHTSGRVMTAEWIDGVPLSATEEVTKRFDATAVVGKIVDMFGFQIFKSGFIHADPHPGNFLIRPNPSNPRKPQVVLLDHGLYVEESQSMRLTYAQFWKALMLMDLPTLTRITADWGMGDVSMAATSALMRPFDPTKAAQSGTSALSKPTAKDVFEAQMKAKERARKMLVDQNKFPKELLFVGRNMTIVRGVNKGFGSPADRVSMTARWAMRGTSSSESIAFATSILSTPPTTFSWLRLYISENISLFRFELHLFTLALSFWATKVYGWLAREIFGRKVLGYEEILSEGAKLAMGREFGVVLDERAFDA</sequence>